<sequence length="115" mass="12527">MTQPRGTSKVLFVCGKKVNNELKTSFFQFDNSVLKTNRAAKVEANHIVSITYSSSTSINMKFEKGPRSVKLKNPPWGEVNPDNDCSLDKAGGSTDTLKCGDTSGSEVEVQRGINI</sequence>
<evidence type="ECO:0000313" key="2">
    <source>
        <dbReference type="EMBL" id="AHC40423.1"/>
    </source>
</evidence>
<evidence type="ECO:0000313" key="3">
    <source>
        <dbReference type="Proteomes" id="UP000018745"/>
    </source>
</evidence>
<gene>
    <name evidence="2" type="ORF">OVS_03355</name>
</gene>
<proteinExistence type="predicted"/>
<dbReference type="Proteomes" id="UP000018745">
    <property type="component" value="Chromosome"/>
</dbReference>
<organism evidence="2 3">
    <name type="scientific">Mycoplasma ovis str. Michigan</name>
    <dbReference type="NCBI Taxonomy" id="1415773"/>
    <lineage>
        <taxon>Bacteria</taxon>
        <taxon>Bacillati</taxon>
        <taxon>Mycoplasmatota</taxon>
        <taxon>Mollicutes</taxon>
        <taxon>Mycoplasmataceae</taxon>
        <taxon>Mycoplasma</taxon>
    </lineage>
</organism>
<reference evidence="2 3" key="1">
    <citation type="journal article" date="2014" name="Genome Announc.">
        <title>Complete Genome Sequence of Mycoplasma ovis Strain Michigan, a Hemoplasma of Sheep with Two Distinct 16S rRNA Genes.</title>
        <authorList>
            <person name="Deshuillers P.L."/>
            <person name="Santos A.P."/>
            <person name="do Nascimento N.C."/>
            <person name="Hampel J.A."/>
            <person name="Bergin I.L."/>
            <person name="Dyson M.C."/>
            <person name="Messick J.B."/>
        </authorList>
    </citation>
    <scope>NUCLEOTIDE SEQUENCE [LARGE SCALE GENOMIC DNA]</scope>
    <source>
        <strain evidence="2 3">Michigan</strain>
    </source>
</reference>
<name>A0ABM5P1S3_9MOLU</name>
<evidence type="ECO:0000256" key="1">
    <source>
        <dbReference type="SAM" id="MobiDB-lite"/>
    </source>
</evidence>
<accession>A0ABM5P1S3</accession>
<protein>
    <submittedName>
        <fullName evidence="2">Uncharacterized protein</fullName>
    </submittedName>
</protein>
<keyword evidence="3" id="KW-1185">Reference proteome</keyword>
<dbReference type="EMBL" id="CP006935">
    <property type="protein sequence ID" value="AHC40423.1"/>
    <property type="molecule type" value="Genomic_DNA"/>
</dbReference>
<feature type="region of interest" description="Disordered" evidence="1">
    <location>
        <begin position="66"/>
        <end position="115"/>
    </location>
</feature>